<proteinExistence type="predicted"/>
<dbReference type="Proteomes" id="UP000287651">
    <property type="component" value="Unassembled WGS sequence"/>
</dbReference>
<gene>
    <name evidence="2" type="ORF">B296_00024309</name>
</gene>
<evidence type="ECO:0000313" key="3">
    <source>
        <dbReference type="Proteomes" id="UP000287651"/>
    </source>
</evidence>
<accession>A0A427ASM6</accession>
<organism evidence="2 3">
    <name type="scientific">Ensete ventricosum</name>
    <name type="common">Abyssinian banana</name>
    <name type="synonym">Musa ensete</name>
    <dbReference type="NCBI Taxonomy" id="4639"/>
    <lineage>
        <taxon>Eukaryota</taxon>
        <taxon>Viridiplantae</taxon>
        <taxon>Streptophyta</taxon>
        <taxon>Embryophyta</taxon>
        <taxon>Tracheophyta</taxon>
        <taxon>Spermatophyta</taxon>
        <taxon>Magnoliopsida</taxon>
        <taxon>Liliopsida</taxon>
        <taxon>Zingiberales</taxon>
        <taxon>Musaceae</taxon>
        <taxon>Ensete</taxon>
    </lineage>
</organism>
<sequence length="143" mass="16067">MGTQGKEGEVELLPAMAAFLGHCQPQWGSKCRGRHGGEEGVNGGPRAALRHILEGDQLELNPGEGETRSDAYRVGLGKKKKDPRRGFSWDLSLPRRIQSISIAISVEALRRKKRSFWWWWRPTGSLVTVVAEQEVEVEVEDLY</sequence>
<evidence type="ECO:0000313" key="2">
    <source>
        <dbReference type="EMBL" id="RRT79262.1"/>
    </source>
</evidence>
<reference evidence="2 3" key="1">
    <citation type="journal article" date="2014" name="Agronomy (Basel)">
        <title>A Draft Genome Sequence for Ensete ventricosum, the Drought-Tolerant Tree Against Hunger.</title>
        <authorList>
            <person name="Harrison J."/>
            <person name="Moore K.A."/>
            <person name="Paszkiewicz K."/>
            <person name="Jones T."/>
            <person name="Grant M."/>
            <person name="Ambacheew D."/>
            <person name="Muzemil S."/>
            <person name="Studholme D.J."/>
        </authorList>
    </citation>
    <scope>NUCLEOTIDE SEQUENCE [LARGE SCALE GENOMIC DNA]</scope>
</reference>
<dbReference type="AlphaFoldDB" id="A0A427ASM6"/>
<name>A0A427ASM6_ENSVE</name>
<protein>
    <submittedName>
        <fullName evidence="2">Uncharacterized protein</fullName>
    </submittedName>
</protein>
<comment type="caution">
    <text evidence="2">The sequence shown here is derived from an EMBL/GenBank/DDBJ whole genome shotgun (WGS) entry which is preliminary data.</text>
</comment>
<evidence type="ECO:0000256" key="1">
    <source>
        <dbReference type="SAM" id="MobiDB-lite"/>
    </source>
</evidence>
<feature type="region of interest" description="Disordered" evidence="1">
    <location>
        <begin position="59"/>
        <end position="84"/>
    </location>
</feature>
<dbReference type="EMBL" id="AMZH03001448">
    <property type="protein sequence ID" value="RRT79262.1"/>
    <property type="molecule type" value="Genomic_DNA"/>
</dbReference>